<keyword evidence="7" id="KW-1185">Reference proteome</keyword>
<keyword evidence="2 5" id="KW-0812">Transmembrane</keyword>
<sequence length="70" mass="7558">MIVVNLFGVQFPWLLLLAAGALPCSWATRRLLAIVGAYRWIWHPALFDLALYVLVLCALASLTGATAASS</sequence>
<evidence type="ECO:0000313" key="7">
    <source>
        <dbReference type="Proteomes" id="UP000035170"/>
    </source>
</evidence>
<organism evidence="6 7">
    <name type="scientific">Variovorax paradoxus</name>
    <dbReference type="NCBI Taxonomy" id="34073"/>
    <lineage>
        <taxon>Bacteria</taxon>
        <taxon>Pseudomonadati</taxon>
        <taxon>Pseudomonadota</taxon>
        <taxon>Betaproteobacteria</taxon>
        <taxon>Burkholderiales</taxon>
        <taxon>Comamonadaceae</taxon>
        <taxon>Variovorax</taxon>
    </lineage>
</organism>
<evidence type="ECO:0000256" key="3">
    <source>
        <dbReference type="ARBA" id="ARBA00022989"/>
    </source>
</evidence>
<evidence type="ECO:0000256" key="5">
    <source>
        <dbReference type="SAM" id="Phobius"/>
    </source>
</evidence>
<reference evidence="6 7" key="1">
    <citation type="submission" date="2015-03" db="EMBL/GenBank/DDBJ databases">
        <title>Genome sequence of Variovorax paradoxus TBEA6.</title>
        <authorList>
            <person name="Poehlein A."/>
            <person name="Schuldes J."/>
            <person name="Wuebbeler J.H."/>
            <person name="Hiessl S."/>
            <person name="Steinbuechel A."/>
            <person name="Daniel R."/>
        </authorList>
    </citation>
    <scope>NUCLEOTIDE SEQUENCE [LARGE SCALE GENOMIC DNA]</scope>
    <source>
        <strain evidence="6 7">TBEA6</strain>
    </source>
</reference>
<feature type="transmembrane region" description="Helical" evidence="5">
    <location>
        <begin position="45"/>
        <end position="68"/>
    </location>
</feature>
<dbReference type="InterPro" id="IPR012451">
    <property type="entry name" value="DUF1656"/>
</dbReference>
<gene>
    <name evidence="6" type="primary">aaeX2</name>
    <name evidence="6" type="ORF">VPARA_64240</name>
</gene>
<comment type="caution">
    <text evidence="6">The sequence shown here is derived from an EMBL/GenBank/DDBJ whole genome shotgun (WGS) entry which is preliminary data.</text>
</comment>
<protein>
    <submittedName>
        <fullName evidence="6">Protein AaeX</fullName>
    </submittedName>
</protein>
<evidence type="ECO:0000256" key="1">
    <source>
        <dbReference type="ARBA" id="ARBA00022475"/>
    </source>
</evidence>
<keyword evidence="4 5" id="KW-0472">Membrane</keyword>
<dbReference type="AlphaFoldDB" id="A0A0H2M602"/>
<proteinExistence type="predicted"/>
<name>A0A0H2M602_VARPD</name>
<evidence type="ECO:0000256" key="2">
    <source>
        <dbReference type="ARBA" id="ARBA00022692"/>
    </source>
</evidence>
<keyword evidence="3 5" id="KW-1133">Transmembrane helix</keyword>
<dbReference type="RefSeq" id="WP_047787484.1">
    <property type="nucleotide sequence ID" value="NZ_JZWI01000052.1"/>
</dbReference>
<keyword evidence="1" id="KW-1003">Cell membrane</keyword>
<evidence type="ECO:0000313" key="6">
    <source>
        <dbReference type="EMBL" id="KLN52485.1"/>
    </source>
</evidence>
<accession>A0A0H2M602</accession>
<dbReference type="Pfam" id="PF07869">
    <property type="entry name" value="DUF1656"/>
    <property type="match status" value="1"/>
</dbReference>
<dbReference type="PATRIC" id="fig|34073.19.peg.6617"/>
<dbReference type="Proteomes" id="UP000035170">
    <property type="component" value="Unassembled WGS sequence"/>
</dbReference>
<dbReference type="EMBL" id="JZWI01000052">
    <property type="protein sequence ID" value="KLN52485.1"/>
    <property type="molecule type" value="Genomic_DNA"/>
</dbReference>
<evidence type="ECO:0000256" key="4">
    <source>
        <dbReference type="ARBA" id="ARBA00023136"/>
    </source>
</evidence>